<dbReference type="GO" id="GO:0005516">
    <property type="term" value="F:calmodulin binding"/>
    <property type="evidence" value="ECO:0007669"/>
    <property type="project" value="TreeGrafter"/>
</dbReference>
<feature type="region of interest" description="Disordered" evidence="1">
    <location>
        <begin position="315"/>
        <end position="405"/>
    </location>
</feature>
<dbReference type="EMBL" id="LGRX02022493">
    <property type="protein sequence ID" value="KAK3255554.1"/>
    <property type="molecule type" value="Genomic_DNA"/>
</dbReference>
<sequence length="405" mass="44586">MGPQRGSTARRSPQSFLEEYVQRLIQASAASCVAREQDILKAAIVIQKHIRGYGIRTTAGRHPILTTVRGKLRERGKDNVLLLRKGKAALKIQTRARGHLARREWREYLDERENCATLLQALARGFLVRRNIFVRLAMKQGREKRRQAAVVIQARWKGKATRDEFRALKMEAAGAAELACPGLIRIRPRSARPPPPLTTVIAQDKANLENLLAGIPAADLSHTDVRIRKEVPRPASAMPRITIEKIRLRPQSAKRRPLNDRCVSAGASQRLARARLLCADTHALQENLLGHVDKLKWSSVDDKADHIPPTFLVGEAGALTPEDADTAPWLTPRAEPSWSNEPAKKTRPVRGGSARPPKAKATVGGRERPASAHPSAPTTSVRRPQSASGGPATHSNRPMSAQSAR</sequence>
<dbReference type="InterPro" id="IPR000048">
    <property type="entry name" value="IQ_motif_EF-hand-BS"/>
</dbReference>
<evidence type="ECO:0000256" key="1">
    <source>
        <dbReference type="SAM" id="MobiDB-lite"/>
    </source>
</evidence>
<dbReference type="GO" id="GO:0007051">
    <property type="term" value="P:spindle organization"/>
    <property type="evidence" value="ECO:0007669"/>
    <property type="project" value="TreeGrafter"/>
</dbReference>
<evidence type="ECO:0000313" key="3">
    <source>
        <dbReference type="Proteomes" id="UP001190700"/>
    </source>
</evidence>
<dbReference type="PANTHER" id="PTHR22706:SF2">
    <property type="entry name" value="SFI1 SPINDLE BODY DOMAIN-CONTAINING PROTEIN"/>
    <property type="match status" value="1"/>
</dbReference>
<dbReference type="SMART" id="SM00015">
    <property type="entry name" value="IQ"/>
    <property type="match status" value="4"/>
</dbReference>
<dbReference type="Proteomes" id="UP001190700">
    <property type="component" value="Unassembled WGS sequence"/>
</dbReference>
<accession>A0AAE0F9M2</accession>
<evidence type="ECO:0000313" key="2">
    <source>
        <dbReference type="EMBL" id="KAK3255554.1"/>
    </source>
</evidence>
<dbReference type="GO" id="GO:0051295">
    <property type="term" value="P:establishment of meiotic spindle localization"/>
    <property type="evidence" value="ECO:0007669"/>
    <property type="project" value="TreeGrafter"/>
</dbReference>
<dbReference type="AlphaFoldDB" id="A0AAE0F9M2"/>
<proteinExistence type="predicted"/>
<dbReference type="InterPro" id="IPR051185">
    <property type="entry name" value="ASPM"/>
</dbReference>
<keyword evidence="3" id="KW-1185">Reference proteome</keyword>
<organism evidence="2 3">
    <name type="scientific">Cymbomonas tetramitiformis</name>
    <dbReference type="NCBI Taxonomy" id="36881"/>
    <lineage>
        <taxon>Eukaryota</taxon>
        <taxon>Viridiplantae</taxon>
        <taxon>Chlorophyta</taxon>
        <taxon>Pyramimonadophyceae</taxon>
        <taxon>Pyramimonadales</taxon>
        <taxon>Pyramimonadaceae</taxon>
        <taxon>Cymbomonas</taxon>
    </lineage>
</organism>
<dbReference type="Pfam" id="PF00612">
    <property type="entry name" value="IQ"/>
    <property type="match status" value="4"/>
</dbReference>
<comment type="caution">
    <text evidence="2">The sequence shown here is derived from an EMBL/GenBank/DDBJ whole genome shotgun (WGS) entry which is preliminary data.</text>
</comment>
<dbReference type="PANTHER" id="PTHR22706">
    <property type="entry name" value="ASSEMBLY FACTOR FOR SPINDLE MICROTUBULES"/>
    <property type="match status" value="1"/>
</dbReference>
<protein>
    <submittedName>
        <fullName evidence="2">Uncharacterized protein</fullName>
    </submittedName>
</protein>
<name>A0AAE0F9M2_9CHLO</name>
<dbReference type="Gene3D" id="1.20.5.190">
    <property type="match status" value="2"/>
</dbReference>
<dbReference type="GO" id="GO:0000922">
    <property type="term" value="C:spindle pole"/>
    <property type="evidence" value="ECO:0007669"/>
    <property type="project" value="TreeGrafter"/>
</dbReference>
<dbReference type="PROSITE" id="PS50096">
    <property type="entry name" value="IQ"/>
    <property type="match status" value="3"/>
</dbReference>
<feature type="compositionally biased region" description="Polar residues" evidence="1">
    <location>
        <begin position="376"/>
        <end position="405"/>
    </location>
</feature>
<gene>
    <name evidence="2" type="ORF">CYMTET_35267</name>
</gene>
<reference evidence="2 3" key="1">
    <citation type="journal article" date="2015" name="Genome Biol. Evol.">
        <title>Comparative Genomics of a Bacterivorous Green Alga Reveals Evolutionary Causalities and Consequences of Phago-Mixotrophic Mode of Nutrition.</title>
        <authorList>
            <person name="Burns J.A."/>
            <person name="Paasch A."/>
            <person name="Narechania A."/>
            <person name="Kim E."/>
        </authorList>
    </citation>
    <scope>NUCLEOTIDE SEQUENCE [LARGE SCALE GENOMIC DNA]</scope>
    <source>
        <strain evidence="2 3">PLY_AMNH</strain>
    </source>
</reference>
<dbReference type="GO" id="GO:0000278">
    <property type="term" value="P:mitotic cell cycle"/>
    <property type="evidence" value="ECO:0007669"/>
    <property type="project" value="TreeGrafter"/>
</dbReference>